<proteinExistence type="predicted"/>
<reference evidence="2" key="2">
    <citation type="submission" date="2015-05" db="EMBL/GenBank/DDBJ databases">
        <title>Complete genome sequence of Corynebacterium testudinoris DSM 44614, recovered from necrotic lesions in the mouth of a tortoise.</title>
        <authorList>
            <person name="Ruckert C."/>
            <person name="Albersmeier A."/>
            <person name="Winkler A."/>
            <person name="Tauch A."/>
        </authorList>
    </citation>
    <scope>NUCLEOTIDE SEQUENCE [LARGE SCALE GENOMIC DNA]</scope>
    <source>
        <strain evidence="2">DSM 44614</strain>
    </source>
</reference>
<organism evidence="1 2">
    <name type="scientific">Corynebacterium testudinoris</name>
    <dbReference type="NCBI Taxonomy" id="136857"/>
    <lineage>
        <taxon>Bacteria</taxon>
        <taxon>Bacillati</taxon>
        <taxon>Actinomycetota</taxon>
        <taxon>Actinomycetes</taxon>
        <taxon>Mycobacteriales</taxon>
        <taxon>Corynebacteriaceae</taxon>
        <taxon>Corynebacterium</taxon>
    </lineage>
</organism>
<dbReference type="AlphaFoldDB" id="A0A0G3H9G8"/>
<dbReference type="PATRIC" id="fig|136857.5.peg.2511"/>
<name>A0A0G3H9G8_9CORY</name>
<gene>
    <name evidence="1" type="ORF">CTEST_12730</name>
</gene>
<dbReference type="Proteomes" id="UP000035540">
    <property type="component" value="Chromosome"/>
</dbReference>
<accession>A0A0G3H9G8</accession>
<dbReference type="KEGG" id="cted:CTEST_12730"/>
<dbReference type="EMBL" id="CP011545">
    <property type="protein sequence ID" value="AKK09949.1"/>
    <property type="molecule type" value="Genomic_DNA"/>
</dbReference>
<keyword evidence="2" id="KW-1185">Reference proteome</keyword>
<sequence length="157" mass="17576">MAKELAPGTFDAEEAGTYLTGILKRQVESECPYFVDGQKKYAVLSTEAVWVEDGLFNVLIRVQVENTSALVGWVTELITSSQSPMSFEHLNAHLLWSGFLAGDNFMARADFNDPEAITWINLPESFALRVPIPHSWTELLDLRQELSPLWINEASSS</sequence>
<dbReference type="OrthoDB" id="4405755at2"/>
<reference evidence="1 2" key="1">
    <citation type="journal article" date="2015" name="Genome Announc.">
        <title>Complete Genome Sequence of the Type Strain Corynebacterium testudinoris DSM 44614, Recovered from Necrotic Lesions in the Mouth of a Tortoise.</title>
        <authorList>
            <person name="Ruckert C."/>
            <person name="Kriete M."/>
            <person name="Jaenicke S."/>
            <person name="Winkler A."/>
            <person name="Tauch A."/>
        </authorList>
    </citation>
    <scope>NUCLEOTIDE SEQUENCE [LARGE SCALE GENOMIC DNA]</scope>
    <source>
        <strain evidence="1 2">DSM 44614</strain>
    </source>
</reference>
<dbReference type="RefSeq" id="WP_047254025.1">
    <property type="nucleotide sequence ID" value="NZ_CP011545.1"/>
</dbReference>
<evidence type="ECO:0000313" key="1">
    <source>
        <dbReference type="EMBL" id="AKK09949.1"/>
    </source>
</evidence>
<evidence type="ECO:0000313" key="2">
    <source>
        <dbReference type="Proteomes" id="UP000035540"/>
    </source>
</evidence>
<protein>
    <submittedName>
        <fullName evidence="1">Uncharacterized protein</fullName>
    </submittedName>
</protein>